<dbReference type="Pfam" id="PF14747">
    <property type="entry name" value="DUF4473"/>
    <property type="match status" value="1"/>
</dbReference>
<evidence type="ECO:0000313" key="2">
    <source>
        <dbReference type="EMBL" id="PIC30019.1"/>
    </source>
</evidence>
<dbReference type="PANTHER" id="PTHR33272:SF4">
    <property type="entry name" value="30S RIBOSOMAL PROTEIN S15-RELATED"/>
    <property type="match status" value="1"/>
</dbReference>
<dbReference type="InterPro" id="IPR027913">
    <property type="entry name" value="DUF4473"/>
</dbReference>
<dbReference type="OrthoDB" id="10306935at2759"/>
<organism evidence="2 3">
    <name type="scientific">Caenorhabditis nigoni</name>
    <dbReference type="NCBI Taxonomy" id="1611254"/>
    <lineage>
        <taxon>Eukaryota</taxon>
        <taxon>Metazoa</taxon>
        <taxon>Ecdysozoa</taxon>
        <taxon>Nematoda</taxon>
        <taxon>Chromadorea</taxon>
        <taxon>Rhabditida</taxon>
        <taxon>Rhabditina</taxon>
        <taxon>Rhabditomorpha</taxon>
        <taxon>Rhabditoidea</taxon>
        <taxon>Rhabditidae</taxon>
        <taxon>Peloderinae</taxon>
        <taxon>Caenorhabditis</taxon>
    </lineage>
</organism>
<keyword evidence="3" id="KW-1185">Reference proteome</keyword>
<protein>
    <recommendedName>
        <fullName evidence="4">SXP/RAL-2 family protein Ani s 5-like cation-binding domain-containing protein</fullName>
    </recommendedName>
</protein>
<sequence length="108" mass="11934">MYKNFLILCTIAVLVIGAPSRPKLEGDEYRAELTAAGLSIKSVEGLVKIGASAIDDFSKYGKSPSFEDALEAVTKLISDTEKFMKLQTESDQKAYAAYLEKKKKDYDN</sequence>
<dbReference type="EMBL" id="PDUG01000005">
    <property type="protein sequence ID" value="PIC30019.1"/>
    <property type="molecule type" value="Genomic_DNA"/>
</dbReference>
<evidence type="ECO:0000313" key="3">
    <source>
        <dbReference type="Proteomes" id="UP000230233"/>
    </source>
</evidence>
<keyword evidence="1" id="KW-0732">Signal</keyword>
<feature type="signal peptide" evidence="1">
    <location>
        <begin position="1"/>
        <end position="17"/>
    </location>
</feature>
<dbReference type="PANTHER" id="PTHR33272">
    <property type="entry name" value="PROTEIN CBG22877-RELATED"/>
    <property type="match status" value="1"/>
</dbReference>
<dbReference type="AlphaFoldDB" id="A0A2G5TRT2"/>
<feature type="chain" id="PRO_5013821659" description="SXP/RAL-2 family protein Ani s 5-like cation-binding domain-containing protein" evidence="1">
    <location>
        <begin position="18"/>
        <end position="108"/>
    </location>
</feature>
<evidence type="ECO:0000256" key="1">
    <source>
        <dbReference type="SAM" id="SignalP"/>
    </source>
</evidence>
<evidence type="ECO:0008006" key="4">
    <source>
        <dbReference type="Google" id="ProtNLM"/>
    </source>
</evidence>
<gene>
    <name evidence="2" type="primary">Cnig_chr_V.g21403</name>
    <name evidence="2" type="ORF">B9Z55_021403</name>
</gene>
<proteinExistence type="predicted"/>
<dbReference type="Proteomes" id="UP000230233">
    <property type="component" value="Chromosome V"/>
</dbReference>
<name>A0A2G5TRT2_9PELO</name>
<accession>A0A2G5TRT2</accession>
<reference evidence="3" key="1">
    <citation type="submission" date="2017-10" db="EMBL/GenBank/DDBJ databases">
        <title>Rapid genome shrinkage in a self-fertile nematode reveals novel sperm competition proteins.</title>
        <authorList>
            <person name="Yin D."/>
            <person name="Schwarz E.M."/>
            <person name="Thomas C.G."/>
            <person name="Felde R.L."/>
            <person name="Korf I.F."/>
            <person name="Cutter A.D."/>
            <person name="Schartner C.M."/>
            <person name="Ralston E.J."/>
            <person name="Meyer B.J."/>
            <person name="Haag E.S."/>
        </authorList>
    </citation>
    <scope>NUCLEOTIDE SEQUENCE [LARGE SCALE GENOMIC DNA]</scope>
    <source>
        <strain evidence="3">JU1422</strain>
    </source>
</reference>
<comment type="caution">
    <text evidence="2">The sequence shown here is derived from an EMBL/GenBank/DDBJ whole genome shotgun (WGS) entry which is preliminary data.</text>
</comment>